<name>A0A7W2QLK4_PSEPU</name>
<comment type="caution">
    <text evidence="2">The sequence shown here is derived from an EMBL/GenBank/DDBJ whole genome shotgun (WGS) entry which is preliminary data.</text>
</comment>
<organism evidence="2 3">
    <name type="scientific">Pseudomonas putida</name>
    <name type="common">Arthrobacter siderocapsulatus</name>
    <dbReference type="NCBI Taxonomy" id="303"/>
    <lineage>
        <taxon>Bacteria</taxon>
        <taxon>Pseudomonadati</taxon>
        <taxon>Pseudomonadota</taxon>
        <taxon>Gammaproteobacteria</taxon>
        <taxon>Pseudomonadales</taxon>
        <taxon>Pseudomonadaceae</taxon>
        <taxon>Pseudomonas</taxon>
    </lineage>
</organism>
<dbReference type="EMBL" id="JACGDG010000034">
    <property type="protein sequence ID" value="MBA6119128.1"/>
    <property type="molecule type" value="Genomic_DNA"/>
</dbReference>
<evidence type="ECO:0000313" key="3">
    <source>
        <dbReference type="Proteomes" id="UP000553948"/>
    </source>
</evidence>
<proteinExistence type="predicted"/>
<dbReference type="AlphaFoldDB" id="A0A7W2QLK4"/>
<reference evidence="2 3" key="1">
    <citation type="submission" date="2020-07" db="EMBL/GenBank/DDBJ databases">
        <title>Diversity of carbapenemase encoding genes among Pseudomonas putida group clinical isolates in a tertiary Brazilian hospital.</title>
        <authorList>
            <person name="Alberto-Lei F."/>
            <person name="Nodari C.S."/>
            <person name="Streling A.P."/>
            <person name="Paulino J.T."/>
            <person name="Bessa-Neto F.O."/>
            <person name="Cayo R."/>
            <person name="Gales A.C."/>
        </authorList>
    </citation>
    <scope>NUCLEOTIDE SEQUENCE [LARGE SCALE GENOMIC DNA]</scope>
    <source>
        <strain evidence="2 3">12464</strain>
    </source>
</reference>
<evidence type="ECO:0000313" key="2">
    <source>
        <dbReference type="EMBL" id="MBA6119128.1"/>
    </source>
</evidence>
<dbReference type="RefSeq" id="WP_181074369.1">
    <property type="nucleotide sequence ID" value="NZ_JACGDG010000034.1"/>
</dbReference>
<feature type="region of interest" description="Disordered" evidence="1">
    <location>
        <begin position="93"/>
        <end position="118"/>
    </location>
</feature>
<evidence type="ECO:0000256" key="1">
    <source>
        <dbReference type="SAM" id="MobiDB-lite"/>
    </source>
</evidence>
<accession>A0A7W2QLK4</accession>
<dbReference type="Proteomes" id="UP000553948">
    <property type="component" value="Unassembled WGS sequence"/>
</dbReference>
<protein>
    <submittedName>
        <fullName evidence="2">Uncharacterized protein</fullName>
    </submittedName>
</protein>
<sequence length="140" mass="15661">MTLYESIVLEVEQGALPRQLWATDLLGEARRVIRQTPEGDVECFRIGFGFFKKSHIRTQMANEAQGTGYWVRAGQTPQFKRNTEGLYEVLGLSEQEESSEPGTQSAASADAGKPEGVRNFVFGHNMNKRCMYANQNETPA</sequence>
<gene>
    <name evidence="2" type="ORF">H4C47_25820</name>
</gene>